<proteinExistence type="inferred from homology"/>
<dbReference type="InterPro" id="IPR020471">
    <property type="entry name" value="AKR"/>
</dbReference>
<dbReference type="CDD" id="cd19071">
    <property type="entry name" value="AKR_AKR1-5-like"/>
    <property type="match status" value="1"/>
</dbReference>
<dbReference type="FunFam" id="3.20.20.100:FF:000015">
    <property type="entry name" value="Oxidoreductase, aldo/keto reductase family"/>
    <property type="match status" value="1"/>
</dbReference>
<dbReference type="PROSITE" id="PS00063">
    <property type="entry name" value="ALDOKETO_REDUCTASE_3"/>
    <property type="match status" value="1"/>
</dbReference>
<dbReference type="Gene3D" id="3.20.20.100">
    <property type="entry name" value="NADP-dependent oxidoreductase domain"/>
    <property type="match status" value="1"/>
</dbReference>
<dbReference type="AlphaFoldDB" id="A0A383UPX3"/>
<dbReference type="PIRSF" id="PIRSF000097">
    <property type="entry name" value="AKR"/>
    <property type="match status" value="1"/>
</dbReference>
<evidence type="ECO:0000256" key="5">
    <source>
        <dbReference type="PIRSR" id="PIRSR000097-3"/>
    </source>
</evidence>
<name>A0A383UPX3_BLUHO</name>
<dbReference type="SUPFAM" id="SSF51430">
    <property type="entry name" value="NAD(P)-linked oxidoreductase"/>
    <property type="match status" value="1"/>
</dbReference>
<dbReference type="GO" id="GO:0016491">
    <property type="term" value="F:oxidoreductase activity"/>
    <property type="evidence" value="ECO:0007669"/>
    <property type="project" value="UniProtKB-KW"/>
</dbReference>
<evidence type="ECO:0000256" key="4">
    <source>
        <dbReference type="PIRSR" id="PIRSR000097-2"/>
    </source>
</evidence>
<keyword evidence="2" id="KW-0560">Oxidoreductase</keyword>
<dbReference type="Pfam" id="PF00248">
    <property type="entry name" value="Aldo_ket_red"/>
    <property type="match status" value="1"/>
</dbReference>
<evidence type="ECO:0000256" key="2">
    <source>
        <dbReference type="ARBA" id="ARBA00023002"/>
    </source>
</evidence>
<evidence type="ECO:0000256" key="3">
    <source>
        <dbReference type="PIRSR" id="PIRSR000097-1"/>
    </source>
</evidence>
<feature type="binding site" evidence="4">
    <location>
        <position position="116"/>
    </location>
    <ligand>
        <name>substrate</name>
    </ligand>
</feature>
<dbReference type="Proteomes" id="UP000275772">
    <property type="component" value="Unassembled WGS sequence"/>
</dbReference>
<feature type="active site" description="Proton donor" evidence="3">
    <location>
        <position position="56"/>
    </location>
</feature>
<dbReference type="EMBL" id="UNSH01000036">
    <property type="protein sequence ID" value="SZF01312.1"/>
    <property type="molecule type" value="Genomic_DNA"/>
</dbReference>
<dbReference type="InterPro" id="IPR018170">
    <property type="entry name" value="Aldo/ket_reductase_CS"/>
</dbReference>
<evidence type="ECO:0000259" key="6">
    <source>
        <dbReference type="Pfam" id="PF00248"/>
    </source>
</evidence>
<reference evidence="7 8" key="1">
    <citation type="submission" date="2017-11" db="EMBL/GenBank/DDBJ databases">
        <authorList>
            <person name="Kracher B."/>
        </authorList>
    </citation>
    <scope>NUCLEOTIDE SEQUENCE [LARGE SCALE GENOMIC DNA]</scope>
    <source>
        <strain evidence="7 8">RACE1</strain>
    </source>
</reference>
<evidence type="ECO:0000256" key="1">
    <source>
        <dbReference type="ARBA" id="ARBA00007905"/>
    </source>
</evidence>
<comment type="similarity">
    <text evidence="1">Belongs to the aldo/keto reductase family.</text>
</comment>
<dbReference type="PANTHER" id="PTHR43827">
    <property type="entry name" value="2,5-DIKETO-D-GLUCONIC ACID REDUCTASE"/>
    <property type="match status" value="1"/>
</dbReference>
<sequence>MSPKLASTDVLTLPKSDVQIPRLALGVYKSEGNQCTAACLTALKAGYRHIDSAQYYANEAEVGEAIRQSGLKRSDIFVTTKIVKSEGSVEANYAKMLESVKKIDGDNGYVDLFLSHMSHIGRKSRKEIYLALEKLLEAGKTRSIGVSNWGIADIEELKSFAKIYPPHVNQIELHPFCQQREIVKYCQTNGIIVEAYCPLVRNTKGDDPTLNKVAQAHKKSVAQVLIRYGLQKNWVTLPKSSTPERIIENFDVYDFELTSKDMESLDALDQGSKGALVMVVRNEAEDL</sequence>
<dbReference type="VEuPathDB" id="FungiDB:BLGHR1_12073"/>
<dbReference type="PANTHER" id="PTHR43827:SF13">
    <property type="entry name" value="ALDO_KETO REDUCTASE FAMILY PROTEIN"/>
    <property type="match status" value="1"/>
</dbReference>
<evidence type="ECO:0000313" key="8">
    <source>
        <dbReference type="Proteomes" id="UP000275772"/>
    </source>
</evidence>
<evidence type="ECO:0000313" key="7">
    <source>
        <dbReference type="EMBL" id="SZF01312.1"/>
    </source>
</evidence>
<accession>A0A383UPX3</accession>
<dbReference type="InterPro" id="IPR036812">
    <property type="entry name" value="NAD(P)_OxRdtase_dom_sf"/>
</dbReference>
<gene>
    <name evidence="7" type="ORF">BLGHR1_12073</name>
</gene>
<protein>
    <recommendedName>
        <fullName evidence="6">NADP-dependent oxidoreductase domain-containing protein</fullName>
    </recommendedName>
</protein>
<organism evidence="7 8">
    <name type="scientific">Blumeria hordei</name>
    <name type="common">Barley powdery mildew</name>
    <name type="synonym">Blumeria graminis f. sp. hordei</name>
    <dbReference type="NCBI Taxonomy" id="2867405"/>
    <lineage>
        <taxon>Eukaryota</taxon>
        <taxon>Fungi</taxon>
        <taxon>Dikarya</taxon>
        <taxon>Ascomycota</taxon>
        <taxon>Pezizomycotina</taxon>
        <taxon>Leotiomycetes</taxon>
        <taxon>Erysiphales</taxon>
        <taxon>Erysiphaceae</taxon>
        <taxon>Blumeria</taxon>
    </lineage>
</organism>
<dbReference type="PRINTS" id="PR00069">
    <property type="entry name" value="ALDKETRDTASE"/>
</dbReference>
<dbReference type="InterPro" id="IPR023210">
    <property type="entry name" value="NADP_OxRdtase_dom"/>
</dbReference>
<feature type="site" description="Lowers pKa of active site Tyr" evidence="5">
    <location>
        <position position="81"/>
    </location>
</feature>
<feature type="domain" description="NADP-dependent oxidoreductase" evidence="6">
    <location>
        <begin position="38"/>
        <end position="269"/>
    </location>
</feature>
<dbReference type="PROSITE" id="PS00798">
    <property type="entry name" value="ALDOKETO_REDUCTASE_1"/>
    <property type="match status" value="1"/>
</dbReference>